<dbReference type="InterPro" id="IPR002543">
    <property type="entry name" value="FtsK_dom"/>
</dbReference>
<evidence type="ECO:0000256" key="5">
    <source>
        <dbReference type="SAM" id="Phobius"/>
    </source>
</evidence>
<evidence type="ECO:0000256" key="2">
    <source>
        <dbReference type="ARBA" id="ARBA00022840"/>
    </source>
</evidence>
<feature type="region of interest" description="Disordered" evidence="4">
    <location>
        <begin position="862"/>
        <end position="914"/>
    </location>
</feature>
<protein>
    <submittedName>
        <fullName evidence="7">S-DNA-T family DNA segregation ATPase FtsK/SpoIIIE</fullName>
    </submittedName>
</protein>
<dbReference type="GO" id="GO:0003677">
    <property type="term" value="F:DNA binding"/>
    <property type="evidence" value="ECO:0007669"/>
    <property type="project" value="InterPro"/>
</dbReference>
<feature type="region of interest" description="Disordered" evidence="4">
    <location>
        <begin position="172"/>
        <end position="191"/>
    </location>
</feature>
<sequence length="1337" mass="144013">MTLTVVTTPEAMPQHRWQALRRSAPGYGTYDARLRIDGAARPSGAQLHDALTIWAGTSPRPVEATVAGVPLAALPPGSPRIHPGMVVVFHPTASGSTIDRPGEPQKRRAAPSDVTPLQLCVDEGPDAGRLLALPRGRHTIGRGSVAVPLADPGIAREHCFIDVGARSVTVSTKTPRSWRSPRHPTTPWTSREPLHVGDATLRLVTGAPPPAAPGLWPPPLEPVEEVPPEGKHRMMLMMACVPLIIGIVLVLVTGMWFFLLFSAVSALVAAATVADAARRRRRFRAAVDVAASRWADRVDDRLDTPGALVRRLRAGTAEHDAPVSSSPQETPVETGSAPAPVVRLGHGVTSPAVGLPATTRQMEGVLVQCGIGVPLRPGEQLTISGPPRVRRRLLHWILAQLIIRERTARPEILVVGSPEHWPSVLEDHEVTVVPAGQLRPDALQAPAPPAVLLVDEPVTVDQLHDALRHGWCVLTHRTPETCSRAPGERSAWEIDLDAQELRHREVDRALSDPAGAPDGDDRRRIDGGSGGARGLVVDGLSRASLEDLLRLALPYCAALLVEGIVPDQLEIPLPSKLLDRSAAGSLLSVLGRSAAGEEYLDLVEDGPHILLAGTSGSGKSELLKALILGWAARYGPEELALVLFDFKGGASFQHLAELEHSLRLITDLSQAQAERTLEGIRSELVRRERLFLDAGAGDYPEYRRLRPQEPLARILVVIDEFRIFSHELPETMDELMRLATLGRSLGLHLVLSTQRPQGVVTADIRANIGSIITLRLRSEDESRDLVGTVDAGRIPRNLPGRGILRRPGEQPIPFQTGLLTAATEKLAVSPARSTRPPAQGAHSGGAATQHVVRALGRACQASGRTRRHTPLVPPLAQDLDPRAARGGRDGPPVLGRVDLPSEQDQVQVPWDPRRDGSLGLIGEGGSGGREVLVALASQLLRGVAGPDCPRWQVHLLDGDRSLQRFADHPALASWLTEDHPAEVEHLLQLLQDELSARRTCSVLTSPDDEEIVLVVSGYPQWHQASQGPGGGQMEHLLGTLISEGADVGISVVLSGGRELSSGRVGSRLPRRVYLPHGVSQDTRMLWPKLRPVDSLPGRGILLDTDHPCPGAEIQLVTVPETDATPQGSGASTRGPAVHPRNSVRPQISVQPLPEQISLEQVRAAVPCPAGAPGRAEAVIGVEQFTQRLVGWRDAPATLILGTSGTGRSTCLEVLARQLEDAVLWGADDPWTDEPPARVLLLDDADRLDPQKHRTVETWIHRGVQVVGAATPSSSLYSQIPWSHHARSSPSNMLLSPTHRSQADFFAVNVPVLRRPTPGRAVHLRPEGPRMIQWAWPI</sequence>
<dbReference type="PROSITE" id="PS50901">
    <property type="entry name" value="FTSK"/>
    <property type="match status" value="1"/>
</dbReference>
<keyword evidence="5" id="KW-0472">Membrane</keyword>
<keyword evidence="5" id="KW-1133">Transmembrane helix</keyword>
<feature type="domain" description="FtsK" evidence="6">
    <location>
        <begin position="595"/>
        <end position="783"/>
    </location>
</feature>
<keyword evidence="5" id="KW-0812">Transmembrane</keyword>
<reference evidence="7 8" key="1">
    <citation type="submission" date="2020-07" db="EMBL/GenBank/DDBJ databases">
        <title>Sequencing the genomes of 1000 actinobacteria strains.</title>
        <authorList>
            <person name="Klenk H.-P."/>
        </authorList>
    </citation>
    <scope>NUCLEOTIDE SEQUENCE [LARGE SCALE GENOMIC DNA]</scope>
    <source>
        <strain evidence="7 8">DSM 15475</strain>
    </source>
</reference>
<comment type="caution">
    <text evidence="7">The sequence shown here is derived from an EMBL/GenBank/DDBJ whole genome shotgun (WGS) entry which is preliminary data.</text>
</comment>
<feature type="binding site" evidence="3">
    <location>
        <begin position="613"/>
        <end position="620"/>
    </location>
    <ligand>
        <name>ATP</name>
        <dbReference type="ChEBI" id="CHEBI:30616"/>
    </ligand>
</feature>
<dbReference type="CDD" id="cd00060">
    <property type="entry name" value="FHA"/>
    <property type="match status" value="1"/>
</dbReference>
<evidence type="ECO:0000256" key="4">
    <source>
        <dbReference type="SAM" id="MobiDB-lite"/>
    </source>
</evidence>
<feature type="region of interest" description="Disordered" evidence="4">
    <location>
        <begin position="1122"/>
        <end position="1141"/>
    </location>
</feature>
<keyword evidence="1 3" id="KW-0547">Nucleotide-binding</keyword>
<feature type="compositionally biased region" description="Basic and acidic residues" evidence="4">
    <location>
        <begin position="879"/>
        <end position="888"/>
    </location>
</feature>
<dbReference type="EMBL" id="JACCFY010000001">
    <property type="protein sequence ID" value="NYJ79174.1"/>
    <property type="molecule type" value="Genomic_DNA"/>
</dbReference>
<dbReference type="RefSeq" id="WP_179542432.1">
    <property type="nucleotide sequence ID" value="NZ_BAAALL010000001.1"/>
</dbReference>
<dbReference type="InterPro" id="IPR050206">
    <property type="entry name" value="FtsK/SpoIIIE/SftA"/>
</dbReference>
<dbReference type="Gene3D" id="3.40.50.300">
    <property type="entry name" value="P-loop containing nucleotide triphosphate hydrolases"/>
    <property type="match status" value="2"/>
</dbReference>
<dbReference type="CDD" id="cd01127">
    <property type="entry name" value="TrwB_TraG_TraD_VirD4"/>
    <property type="match status" value="1"/>
</dbReference>
<evidence type="ECO:0000256" key="3">
    <source>
        <dbReference type="PROSITE-ProRule" id="PRU00289"/>
    </source>
</evidence>
<dbReference type="SMART" id="SM00382">
    <property type="entry name" value="AAA"/>
    <property type="match status" value="2"/>
</dbReference>
<feature type="region of interest" description="Disordered" evidence="4">
    <location>
        <begin position="505"/>
        <end position="528"/>
    </location>
</feature>
<evidence type="ECO:0000313" key="8">
    <source>
        <dbReference type="Proteomes" id="UP000535437"/>
    </source>
</evidence>
<evidence type="ECO:0000313" key="7">
    <source>
        <dbReference type="EMBL" id="NYJ79174.1"/>
    </source>
</evidence>
<name>A0A7Z0K9W9_9MICC</name>
<dbReference type="Gene3D" id="2.60.200.20">
    <property type="match status" value="1"/>
</dbReference>
<dbReference type="Proteomes" id="UP000535437">
    <property type="component" value="Unassembled WGS sequence"/>
</dbReference>
<dbReference type="InterPro" id="IPR008984">
    <property type="entry name" value="SMAD_FHA_dom_sf"/>
</dbReference>
<evidence type="ECO:0000256" key="1">
    <source>
        <dbReference type="ARBA" id="ARBA00022741"/>
    </source>
</evidence>
<dbReference type="Pfam" id="PF01580">
    <property type="entry name" value="FtsK_SpoIIIE"/>
    <property type="match status" value="1"/>
</dbReference>
<accession>A0A7Z0K9W9</accession>
<dbReference type="InterPro" id="IPR003593">
    <property type="entry name" value="AAA+_ATPase"/>
</dbReference>
<feature type="region of interest" description="Disordered" evidence="4">
    <location>
        <begin position="94"/>
        <end position="113"/>
    </location>
</feature>
<gene>
    <name evidence="7" type="ORF">HNR09_002585</name>
</gene>
<dbReference type="SUPFAM" id="SSF49879">
    <property type="entry name" value="SMAD/FHA domain"/>
    <property type="match status" value="1"/>
</dbReference>
<evidence type="ECO:0000259" key="6">
    <source>
        <dbReference type="PROSITE" id="PS50901"/>
    </source>
</evidence>
<proteinExistence type="predicted"/>
<feature type="transmembrane region" description="Helical" evidence="5">
    <location>
        <begin position="234"/>
        <end position="252"/>
    </location>
</feature>
<dbReference type="PANTHER" id="PTHR22683">
    <property type="entry name" value="SPORULATION PROTEIN RELATED"/>
    <property type="match status" value="1"/>
</dbReference>
<dbReference type="InterPro" id="IPR027417">
    <property type="entry name" value="P-loop_NTPase"/>
</dbReference>
<organism evidence="7 8">
    <name type="scientific">Nesterenkonia xinjiangensis</name>
    <dbReference type="NCBI Taxonomy" id="225327"/>
    <lineage>
        <taxon>Bacteria</taxon>
        <taxon>Bacillati</taxon>
        <taxon>Actinomycetota</taxon>
        <taxon>Actinomycetes</taxon>
        <taxon>Micrococcales</taxon>
        <taxon>Micrococcaceae</taxon>
        <taxon>Nesterenkonia</taxon>
    </lineage>
</organism>
<keyword evidence="2 3" id="KW-0067">ATP-binding</keyword>
<dbReference type="SUPFAM" id="SSF52540">
    <property type="entry name" value="P-loop containing nucleoside triphosphate hydrolases"/>
    <property type="match status" value="2"/>
</dbReference>
<dbReference type="PANTHER" id="PTHR22683:SF1">
    <property type="entry name" value="TYPE VII SECRETION SYSTEM PROTEIN ESSC"/>
    <property type="match status" value="1"/>
</dbReference>
<keyword evidence="8" id="KW-1185">Reference proteome</keyword>
<feature type="region of interest" description="Disordered" evidence="4">
    <location>
        <begin position="314"/>
        <end position="337"/>
    </location>
</feature>
<feature type="compositionally biased region" description="Polar residues" evidence="4">
    <location>
        <begin position="323"/>
        <end position="333"/>
    </location>
</feature>
<dbReference type="GO" id="GO:0005524">
    <property type="term" value="F:ATP binding"/>
    <property type="evidence" value="ECO:0007669"/>
    <property type="project" value="UniProtKB-UniRule"/>
</dbReference>